<reference evidence="2 3" key="1">
    <citation type="submission" date="2015-03" db="EMBL/GenBank/DDBJ databases">
        <title>RNA-seq based gene annotation and comparative genomics of four Zymoseptoria species reveal species-specific pathogenicity related genes and transposable element activity.</title>
        <authorList>
            <person name="Grandaubert J."/>
            <person name="Bhattacharyya A."/>
            <person name="Stukenbrock E.H."/>
        </authorList>
    </citation>
    <scope>NUCLEOTIDE SEQUENCE [LARGE SCALE GENOMIC DNA]</scope>
    <source>
        <strain evidence="2 3">Zb18110</strain>
    </source>
</reference>
<evidence type="ECO:0000313" key="2">
    <source>
        <dbReference type="EMBL" id="KJX92841.1"/>
    </source>
</evidence>
<keyword evidence="3" id="KW-1185">Reference proteome</keyword>
<dbReference type="InterPro" id="IPR006683">
    <property type="entry name" value="Thioestr_dom"/>
</dbReference>
<organism evidence="2 3">
    <name type="scientific">Zymoseptoria brevis</name>
    <dbReference type="NCBI Taxonomy" id="1047168"/>
    <lineage>
        <taxon>Eukaryota</taxon>
        <taxon>Fungi</taxon>
        <taxon>Dikarya</taxon>
        <taxon>Ascomycota</taxon>
        <taxon>Pezizomycotina</taxon>
        <taxon>Dothideomycetes</taxon>
        <taxon>Dothideomycetidae</taxon>
        <taxon>Mycosphaerellales</taxon>
        <taxon>Mycosphaerellaceae</taxon>
        <taxon>Zymoseptoria</taxon>
    </lineage>
</organism>
<name>A0A0F4G646_9PEZI</name>
<dbReference type="OrthoDB" id="506431at2759"/>
<dbReference type="AlphaFoldDB" id="A0A0F4G646"/>
<dbReference type="InterPro" id="IPR029069">
    <property type="entry name" value="HotDog_dom_sf"/>
</dbReference>
<dbReference type="CDD" id="cd03443">
    <property type="entry name" value="PaaI_thioesterase"/>
    <property type="match status" value="1"/>
</dbReference>
<dbReference type="Pfam" id="PF03061">
    <property type="entry name" value="4HBT"/>
    <property type="match status" value="1"/>
</dbReference>
<sequence>MDPKTAIQRMHVQPYAIPQNIRSHFEDNAITAKYLSLQEYEPTVPWARMQGSANGLFRSTLNTSDTIPHWITLRTKQRRNLPTAPTSGVEVSTTIKPDLITLIHLGGPGVCSFHKTLHGGMISTLFDEVFFTTLNHVLDTHPADVDNPTSFATMQLDVKYRRLVRVPGIVVVRAWCVAMKGRKCWTYAEMLQESGDDQSRVNFTEAGVADVVERLHVAATCEAFWLRSGGTKL</sequence>
<gene>
    <name evidence="2" type="ORF">TI39_contig5819g00010</name>
</gene>
<accession>A0A0F4G646</accession>
<dbReference type="SUPFAM" id="SSF54637">
    <property type="entry name" value="Thioesterase/thiol ester dehydrase-isomerase"/>
    <property type="match status" value="1"/>
</dbReference>
<dbReference type="Proteomes" id="UP000033647">
    <property type="component" value="Unassembled WGS sequence"/>
</dbReference>
<comment type="caution">
    <text evidence="2">The sequence shown here is derived from an EMBL/GenBank/DDBJ whole genome shotgun (WGS) entry which is preliminary data.</text>
</comment>
<feature type="domain" description="Thioesterase" evidence="1">
    <location>
        <begin position="114"/>
        <end position="195"/>
    </location>
</feature>
<proteinExistence type="predicted"/>
<dbReference type="InterPro" id="IPR052061">
    <property type="entry name" value="PTE-AB_protein"/>
</dbReference>
<evidence type="ECO:0000259" key="1">
    <source>
        <dbReference type="Pfam" id="PF03061"/>
    </source>
</evidence>
<dbReference type="PANTHER" id="PTHR47260:SF3">
    <property type="entry name" value="THIOESTERASE FAMILY PROTEIN (AFU_ORTHOLOGUE AFUA_7G03960)"/>
    <property type="match status" value="1"/>
</dbReference>
<dbReference type="PANTHER" id="PTHR47260">
    <property type="entry name" value="UPF0644 PROTEIN PB2B4.06"/>
    <property type="match status" value="1"/>
</dbReference>
<evidence type="ECO:0000313" key="3">
    <source>
        <dbReference type="Proteomes" id="UP000033647"/>
    </source>
</evidence>
<dbReference type="EMBL" id="LAFY01005774">
    <property type="protein sequence ID" value="KJX92841.1"/>
    <property type="molecule type" value="Genomic_DNA"/>
</dbReference>
<protein>
    <submittedName>
        <fullName evidence="2">Thioesterase family protein</fullName>
    </submittedName>
</protein>
<dbReference type="Gene3D" id="3.10.129.10">
    <property type="entry name" value="Hotdog Thioesterase"/>
    <property type="match status" value="1"/>
</dbReference>